<dbReference type="AlphaFoldDB" id="A0A380CPD3"/>
<dbReference type="PANTHER" id="PTHR43072:SF58">
    <property type="entry name" value="N-ACETYLTRANSFERASE DOMAIN-CONTAINING PROTEIN"/>
    <property type="match status" value="1"/>
</dbReference>
<gene>
    <name evidence="3" type="ORF">NCTC12413_02195</name>
    <name evidence="2" type="ORF">SAR03_07280</name>
</gene>
<accession>A0A380CPD3</accession>
<evidence type="ECO:0000313" key="4">
    <source>
        <dbReference type="Proteomes" id="UP000254956"/>
    </source>
</evidence>
<dbReference type="GO" id="GO:0016747">
    <property type="term" value="F:acyltransferase activity, transferring groups other than amino-acyl groups"/>
    <property type="evidence" value="ECO:0007669"/>
    <property type="project" value="InterPro"/>
</dbReference>
<dbReference type="InterPro" id="IPR000182">
    <property type="entry name" value="GNAT_dom"/>
</dbReference>
<dbReference type="Proteomes" id="UP000321598">
    <property type="component" value="Unassembled WGS sequence"/>
</dbReference>
<dbReference type="CDD" id="cd04301">
    <property type="entry name" value="NAT_SF"/>
    <property type="match status" value="1"/>
</dbReference>
<dbReference type="PROSITE" id="PS51186">
    <property type="entry name" value="GNAT"/>
    <property type="match status" value="1"/>
</dbReference>
<dbReference type="EMBL" id="BKAV01000004">
    <property type="protein sequence ID" value="GEP99690.1"/>
    <property type="molecule type" value="Genomic_DNA"/>
</dbReference>
<protein>
    <submittedName>
        <fullName evidence="2 3">Acetyltransferase</fullName>
    </submittedName>
</protein>
<reference evidence="3 4" key="1">
    <citation type="submission" date="2018-06" db="EMBL/GenBank/DDBJ databases">
        <authorList>
            <consortium name="Pathogen Informatics"/>
            <person name="Doyle S."/>
        </authorList>
    </citation>
    <scope>NUCLEOTIDE SEQUENCE [LARGE SCALE GENOMIC DNA]</scope>
    <source>
        <strain evidence="3 4">NCTC12413</strain>
    </source>
</reference>
<reference evidence="2 5" key="2">
    <citation type="submission" date="2019-07" db="EMBL/GenBank/DDBJ databases">
        <title>Whole genome shotgun sequence of Staphylococcus arlettae NBRC 109765.</title>
        <authorList>
            <person name="Hosoyama A."/>
            <person name="Uohara A."/>
            <person name="Ohji S."/>
            <person name="Ichikawa N."/>
        </authorList>
    </citation>
    <scope>NUCLEOTIDE SEQUENCE [LARGE SCALE GENOMIC DNA]</scope>
    <source>
        <strain evidence="2 5">NBRC 109765</strain>
    </source>
</reference>
<dbReference type="SUPFAM" id="SSF55729">
    <property type="entry name" value="Acyl-CoA N-acyltransferases (Nat)"/>
    <property type="match status" value="1"/>
</dbReference>
<sequence length="155" mass="17830">MKQLTTKDKSLINQMAKIQESELAQAAKQPSPSAFKIALREEMIIHRLKYSRDMILCIAHEEQMAAFIWGHFDEATTSVTIEMIYVVETYRHQGIATKLKQQIEQWAISMGALSIQGTVDITNEAMQKLNEYLGYHTQKVIMTKSLQSKHEDKKE</sequence>
<dbReference type="Pfam" id="PF00583">
    <property type="entry name" value="Acetyltransf_1"/>
    <property type="match status" value="1"/>
</dbReference>
<dbReference type="EMBL" id="UGZE01000001">
    <property type="protein sequence ID" value="SUJ24168.1"/>
    <property type="molecule type" value="Genomic_DNA"/>
</dbReference>
<evidence type="ECO:0000313" key="3">
    <source>
        <dbReference type="EMBL" id="SUJ24168.1"/>
    </source>
</evidence>
<keyword evidence="5" id="KW-1185">Reference proteome</keyword>
<dbReference type="PANTHER" id="PTHR43072">
    <property type="entry name" value="N-ACETYLTRANSFERASE"/>
    <property type="match status" value="1"/>
</dbReference>
<evidence type="ECO:0000313" key="2">
    <source>
        <dbReference type="EMBL" id="GEP99690.1"/>
    </source>
</evidence>
<dbReference type="STRING" id="1212545.SARL_00740"/>
<feature type="domain" description="N-acetyltransferase" evidence="1">
    <location>
        <begin position="10"/>
        <end position="155"/>
    </location>
</feature>
<evidence type="ECO:0000313" key="5">
    <source>
        <dbReference type="Proteomes" id="UP000321598"/>
    </source>
</evidence>
<name>A0A380CPD3_9STAP</name>
<dbReference type="InterPro" id="IPR016181">
    <property type="entry name" value="Acyl_CoA_acyltransferase"/>
</dbReference>
<organism evidence="3 4">
    <name type="scientific">Staphylococcus arlettae</name>
    <dbReference type="NCBI Taxonomy" id="29378"/>
    <lineage>
        <taxon>Bacteria</taxon>
        <taxon>Bacillati</taxon>
        <taxon>Bacillota</taxon>
        <taxon>Bacilli</taxon>
        <taxon>Bacillales</taxon>
        <taxon>Staphylococcaceae</taxon>
        <taxon>Staphylococcus</taxon>
    </lineage>
</organism>
<keyword evidence="3" id="KW-0808">Transferase</keyword>
<evidence type="ECO:0000259" key="1">
    <source>
        <dbReference type="PROSITE" id="PS51186"/>
    </source>
</evidence>
<dbReference type="Proteomes" id="UP000254956">
    <property type="component" value="Unassembled WGS sequence"/>
</dbReference>
<dbReference type="RefSeq" id="WP_157951327.1">
    <property type="nucleotide sequence ID" value="NZ_BKAV01000004.1"/>
</dbReference>
<proteinExistence type="predicted"/>
<dbReference type="Gene3D" id="3.40.630.30">
    <property type="match status" value="1"/>
</dbReference>